<proteinExistence type="predicted"/>
<evidence type="ECO:0000313" key="1">
    <source>
        <dbReference type="EMBL" id="OYD56208.1"/>
    </source>
</evidence>
<dbReference type="EMBL" id="NOII01000029">
    <property type="protein sequence ID" value="OYD56208.1"/>
    <property type="molecule type" value="Genomic_DNA"/>
</dbReference>
<gene>
    <name evidence="1" type="ORF">CGZ90_18695</name>
</gene>
<keyword evidence="2" id="KW-1185">Reference proteome</keyword>
<protein>
    <submittedName>
        <fullName evidence="1">Uncharacterized protein</fullName>
    </submittedName>
</protein>
<reference evidence="1 2" key="1">
    <citation type="submission" date="2017-07" db="EMBL/GenBank/DDBJ databases">
        <title>Fictibacillus sp. nov. GDSW-R2A3 Genome sequencing and assembly.</title>
        <authorList>
            <person name="Mayilraj S."/>
        </authorList>
    </citation>
    <scope>NUCLEOTIDE SEQUENCE [LARGE SCALE GENOMIC DNA]</scope>
    <source>
        <strain evidence="1 2">GDSW-R2A3</strain>
    </source>
</reference>
<evidence type="ECO:0000313" key="2">
    <source>
        <dbReference type="Proteomes" id="UP000215059"/>
    </source>
</evidence>
<sequence length="79" mass="8862">MCKRNYCPRIKTIFSSSRPAVGSGTDNGFDYTEGDNLGTGPLVYFEEDDRQFTVREPNPSFSLEFKSKRTGILEDAGPF</sequence>
<accession>A0A235F4R9</accession>
<organism evidence="1 2">
    <name type="scientific">Fictibacillus aquaticus</name>
    <dbReference type="NCBI Taxonomy" id="2021314"/>
    <lineage>
        <taxon>Bacteria</taxon>
        <taxon>Bacillati</taxon>
        <taxon>Bacillota</taxon>
        <taxon>Bacilli</taxon>
        <taxon>Bacillales</taxon>
        <taxon>Fictibacillaceae</taxon>
        <taxon>Fictibacillus</taxon>
    </lineage>
</organism>
<name>A0A235F4R9_9BACL</name>
<dbReference type="Proteomes" id="UP000215059">
    <property type="component" value="Unassembled WGS sequence"/>
</dbReference>
<comment type="caution">
    <text evidence="1">The sequence shown here is derived from an EMBL/GenBank/DDBJ whole genome shotgun (WGS) entry which is preliminary data.</text>
</comment>
<dbReference type="AlphaFoldDB" id="A0A235F4R9"/>